<dbReference type="Gene3D" id="3.40.50.150">
    <property type="entry name" value="Vaccinia Virus protein VP39"/>
    <property type="match status" value="1"/>
</dbReference>
<dbReference type="PROSITE" id="PS00092">
    <property type="entry name" value="N6_MTASE"/>
    <property type="match status" value="1"/>
</dbReference>
<dbReference type="InterPro" id="IPR040758">
    <property type="entry name" value="PrmC_N"/>
</dbReference>
<dbReference type="Gene3D" id="1.10.8.10">
    <property type="entry name" value="DNA helicase RuvA subunit, C-terminal domain"/>
    <property type="match status" value="1"/>
</dbReference>
<feature type="binding site" evidence="5">
    <location>
        <position position="141"/>
    </location>
    <ligand>
        <name>S-adenosyl-L-methionine</name>
        <dbReference type="ChEBI" id="CHEBI:59789"/>
    </ligand>
</feature>
<comment type="caution">
    <text evidence="8">The sequence shown here is derived from an EMBL/GenBank/DDBJ whole genome shotgun (WGS) entry which is preliminary data.</text>
</comment>
<dbReference type="Pfam" id="PF05175">
    <property type="entry name" value="MTS"/>
    <property type="match status" value="1"/>
</dbReference>
<keyword evidence="2 5" id="KW-0808">Transferase</keyword>
<dbReference type="PANTHER" id="PTHR18895:SF74">
    <property type="entry name" value="MTRF1L RELEASE FACTOR GLUTAMINE METHYLTRANSFERASE"/>
    <property type="match status" value="1"/>
</dbReference>
<reference evidence="8" key="1">
    <citation type="submission" date="2021-09" db="EMBL/GenBank/DDBJ databases">
        <authorList>
            <person name="Wu T."/>
            <person name="Guo S.Z."/>
        </authorList>
    </citation>
    <scope>NUCLEOTIDE SEQUENCE</scope>
    <source>
        <strain evidence="8">RSS-23</strain>
    </source>
</reference>
<dbReference type="InterPro" id="IPR019874">
    <property type="entry name" value="RF_methyltr_PrmC"/>
</dbReference>
<evidence type="ECO:0000259" key="6">
    <source>
        <dbReference type="Pfam" id="PF05175"/>
    </source>
</evidence>
<feature type="domain" description="Release factor glutamine methyltransferase N-terminal" evidence="7">
    <location>
        <begin position="9"/>
        <end position="73"/>
    </location>
</feature>
<feature type="binding site" evidence="5">
    <location>
        <begin position="184"/>
        <end position="187"/>
    </location>
    <ligand>
        <name>substrate</name>
    </ligand>
</feature>
<comment type="similarity">
    <text evidence="5">Belongs to the protein N5-glutamine methyltransferase family. PrmC subfamily.</text>
</comment>
<evidence type="ECO:0000256" key="3">
    <source>
        <dbReference type="ARBA" id="ARBA00022691"/>
    </source>
</evidence>
<name>A0ABS7TDG8_9GAMM</name>
<feature type="binding site" evidence="5">
    <location>
        <position position="184"/>
    </location>
    <ligand>
        <name>S-adenosyl-L-methionine</name>
        <dbReference type="ChEBI" id="CHEBI:59789"/>
    </ligand>
</feature>
<evidence type="ECO:0000259" key="7">
    <source>
        <dbReference type="Pfam" id="PF17827"/>
    </source>
</evidence>
<organism evidence="8 9">
    <name type="scientific">Thermomonas beijingensis</name>
    <dbReference type="NCBI Taxonomy" id="2872701"/>
    <lineage>
        <taxon>Bacteria</taxon>
        <taxon>Pseudomonadati</taxon>
        <taxon>Pseudomonadota</taxon>
        <taxon>Gammaproteobacteria</taxon>
        <taxon>Lysobacterales</taxon>
        <taxon>Lysobacteraceae</taxon>
        <taxon>Thermomonas</taxon>
    </lineage>
</organism>
<evidence type="ECO:0000313" key="8">
    <source>
        <dbReference type="EMBL" id="MBZ4185887.1"/>
    </source>
</evidence>
<dbReference type="InterPro" id="IPR004556">
    <property type="entry name" value="HemK-like"/>
</dbReference>
<keyword evidence="3 5" id="KW-0949">S-adenosyl-L-methionine</keyword>
<dbReference type="GO" id="GO:0032259">
    <property type="term" value="P:methylation"/>
    <property type="evidence" value="ECO:0007669"/>
    <property type="project" value="UniProtKB-KW"/>
</dbReference>
<dbReference type="CDD" id="cd02440">
    <property type="entry name" value="AdoMet_MTases"/>
    <property type="match status" value="1"/>
</dbReference>
<evidence type="ECO:0000313" key="9">
    <source>
        <dbReference type="Proteomes" id="UP001430290"/>
    </source>
</evidence>
<protein>
    <recommendedName>
        <fullName evidence="5">Release factor glutamine methyltransferase</fullName>
        <shortName evidence="5">RF MTase</shortName>
        <ecNumber evidence="5">2.1.1.297</ecNumber>
    </recommendedName>
    <alternativeName>
        <fullName evidence="5">N5-glutamine methyltransferase PrmC</fullName>
    </alternativeName>
    <alternativeName>
        <fullName evidence="5">Protein-(glutamine-N5) MTase PrmC</fullName>
    </alternativeName>
    <alternativeName>
        <fullName evidence="5">Protein-glutamine N-methyltransferase PrmC</fullName>
    </alternativeName>
</protein>
<evidence type="ECO:0000256" key="1">
    <source>
        <dbReference type="ARBA" id="ARBA00022603"/>
    </source>
</evidence>
<dbReference type="NCBIfam" id="TIGR03534">
    <property type="entry name" value="RF_mod_PrmC"/>
    <property type="match status" value="1"/>
</dbReference>
<keyword evidence="9" id="KW-1185">Reference proteome</keyword>
<dbReference type="InterPro" id="IPR002052">
    <property type="entry name" value="DNA_methylase_N6_adenine_CS"/>
</dbReference>
<dbReference type="RefSeq" id="WP_223627879.1">
    <property type="nucleotide sequence ID" value="NZ_JAIQDJ010000002.1"/>
</dbReference>
<evidence type="ECO:0000256" key="2">
    <source>
        <dbReference type="ARBA" id="ARBA00022679"/>
    </source>
</evidence>
<feature type="domain" description="Methyltransferase small" evidence="6">
    <location>
        <begin position="105"/>
        <end position="195"/>
    </location>
</feature>
<dbReference type="InterPro" id="IPR029063">
    <property type="entry name" value="SAM-dependent_MTases_sf"/>
</dbReference>
<proteinExistence type="inferred from homology"/>
<dbReference type="GO" id="GO:0102559">
    <property type="term" value="F:peptide chain release factor N(5)-glutamine methyltransferase activity"/>
    <property type="evidence" value="ECO:0007669"/>
    <property type="project" value="UniProtKB-EC"/>
</dbReference>
<dbReference type="InterPro" id="IPR007848">
    <property type="entry name" value="Small_mtfrase_dom"/>
</dbReference>
<sequence length="276" mass="29544">MTATAPTVASLLTQARTRIDPVDADYLLLHVLHQSRSWLFAHADDGVSAADAAHFEALVQRRGIGEPVAYLTGSRGFWTLDLAVSPATLIPRPETELLVEQALLRIPNDAAVRVADLGTGSGAIALALAKERPQAQLVATDASADALDVARGNAQRNAIGNVEFRQGDWLAPVLGERFDVIVSNPPYIAEHDPHLDAGDLRFEPLLALACGVDGLDAIRMIAVAAPAHLRAGGWLLLEHGLDQGPAVRTLLRDAGFYGVKTVRDLESRDRVTLGQR</sequence>
<comment type="function">
    <text evidence="5">Methylates the class 1 translation termination release factors RF1/PrfA and RF2/PrfB on the glutamine residue of the universally conserved GGQ motif.</text>
</comment>
<accession>A0ABS7TDG8</accession>
<gene>
    <name evidence="5 8" type="primary">prmC</name>
    <name evidence="8" type="ORF">K7B09_06035</name>
</gene>
<dbReference type="Pfam" id="PF17827">
    <property type="entry name" value="PrmC_N"/>
    <property type="match status" value="1"/>
</dbReference>
<feature type="binding site" evidence="5">
    <location>
        <begin position="118"/>
        <end position="122"/>
    </location>
    <ligand>
        <name>S-adenosyl-L-methionine</name>
        <dbReference type="ChEBI" id="CHEBI:59789"/>
    </ligand>
</feature>
<dbReference type="InterPro" id="IPR050320">
    <property type="entry name" value="N5-glutamine_MTase"/>
</dbReference>
<dbReference type="NCBIfam" id="TIGR00536">
    <property type="entry name" value="hemK_fam"/>
    <property type="match status" value="1"/>
</dbReference>
<dbReference type="SUPFAM" id="SSF53335">
    <property type="entry name" value="S-adenosyl-L-methionine-dependent methyltransferases"/>
    <property type="match status" value="1"/>
</dbReference>
<feature type="binding site" evidence="5">
    <location>
        <position position="169"/>
    </location>
    <ligand>
        <name>S-adenosyl-L-methionine</name>
        <dbReference type="ChEBI" id="CHEBI:59789"/>
    </ligand>
</feature>
<dbReference type="Proteomes" id="UP001430290">
    <property type="component" value="Unassembled WGS sequence"/>
</dbReference>
<keyword evidence="1 5" id="KW-0489">Methyltransferase</keyword>
<evidence type="ECO:0000256" key="4">
    <source>
        <dbReference type="ARBA" id="ARBA00048391"/>
    </source>
</evidence>
<dbReference type="EC" id="2.1.1.297" evidence="5"/>
<comment type="catalytic activity">
    <reaction evidence="4 5">
        <text>L-glutaminyl-[peptide chain release factor] + S-adenosyl-L-methionine = N(5)-methyl-L-glutaminyl-[peptide chain release factor] + S-adenosyl-L-homocysteine + H(+)</text>
        <dbReference type="Rhea" id="RHEA:42896"/>
        <dbReference type="Rhea" id="RHEA-COMP:10271"/>
        <dbReference type="Rhea" id="RHEA-COMP:10272"/>
        <dbReference type="ChEBI" id="CHEBI:15378"/>
        <dbReference type="ChEBI" id="CHEBI:30011"/>
        <dbReference type="ChEBI" id="CHEBI:57856"/>
        <dbReference type="ChEBI" id="CHEBI:59789"/>
        <dbReference type="ChEBI" id="CHEBI:61891"/>
        <dbReference type="EC" id="2.1.1.297"/>
    </reaction>
</comment>
<dbReference type="HAMAP" id="MF_02126">
    <property type="entry name" value="RF_methyltr_PrmC"/>
    <property type="match status" value="1"/>
</dbReference>
<dbReference type="EMBL" id="JAIQDJ010000002">
    <property type="protein sequence ID" value="MBZ4185887.1"/>
    <property type="molecule type" value="Genomic_DNA"/>
</dbReference>
<dbReference type="PANTHER" id="PTHR18895">
    <property type="entry name" value="HEMK METHYLTRANSFERASE"/>
    <property type="match status" value="1"/>
</dbReference>
<evidence type="ECO:0000256" key="5">
    <source>
        <dbReference type="HAMAP-Rule" id="MF_02126"/>
    </source>
</evidence>